<evidence type="ECO:0000256" key="2">
    <source>
        <dbReference type="ARBA" id="ARBA00022884"/>
    </source>
</evidence>
<dbReference type="AlphaFoldDB" id="W5JUL7"/>
<feature type="compositionally biased region" description="Basic and acidic residues" evidence="4">
    <location>
        <begin position="437"/>
        <end position="449"/>
    </location>
</feature>
<reference evidence="6" key="3">
    <citation type="journal article" date="2013" name="Nucleic Acids Res.">
        <title>The genome of Anopheles darlingi, the main neotropical malaria vector.</title>
        <authorList>
            <person name="Marinotti O."/>
            <person name="Cerqueira G.C."/>
            <person name="de Almeida L.G."/>
            <person name="Ferro M.I."/>
            <person name="Loreto E.L."/>
            <person name="Zaha A."/>
            <person name="Teixeira S.M."/>
            <person name="Wespiser A.R."/>
            <person name="Almeida E Silva A."/>
            <person name="Schlindwein A.D."/>
            <person name="Pacheco A.C."/>
            <person name="Silva A.L."/>
            <person name="Graveley B.R."/>
            <person name="Walenz B.P."/>
            <person name="Lima Bde A."/>
            <person name="Ribeiro C.A."/>
            <person name="Nunes-Silva C.G."/>
            <person name="de Carvalho C.R."/>
            <person name="Soares C.M."/>
            <person name="de Menezes C.B."/>
            <person name="Matiolli C."/>
            <person name="Caffrey D."/>
            <person name="Araujo D.A."/>
            <person name="de Oliveira D.M."/>
            <person name="Golenbock D."/>
            <person name="Grisard E.C."/>
            <person name="Fantinatti-Garboggini F."/>
            <person name="de Carvalho F.M."/>
            <person name="Barcellos F.G."/>
            <person name="Prosdocimi F."/>
            <person name="May G."/>
            <person name="Azevedo Junior G.M."/>
            <person name="Guimaraes G.M."/>
            <person name="Goldman G.H."/>
            <person name="Padilha I.Q."/>
            <person name="Batista Jda S."/>
            <person name="Ferro J.A."/>
            <person name="Ribeiro J.M."/>
            <person name="Fietto J.L."/>
            <person name="Dabbas K.M."/>
            <person name="Cerdeira L."/>
            <person name="Agnez-Lima L.F."/>
            <person name="Brocchi M."/>
            <person name="de Carvalho M.O."/>
            <person name="Teixeira Mde M."/>
            <person name="Diniz Maia Mde M."/>
            <person name="Goldman M.H."/>
            <person name="Cruz Schneider M.P."/>
            <person name="Felipe M.S."/>
            <person name="Hungria M."/>
            <person name="Nicolas M.F."/>
            <person name="Pereira M."/>
            <person name="Montes M.A."/>
            <person name="Cantao M.E."/>
            <person name="Vincentz M."/>
            <person name="Rafael M.S."/>
            <person name="Silverman N."/>
            <person name="Stoco P.H."/>
            <person name="Souza R.C."/>
            <person name="Vicentini R."/>
            <person name="Gazzinelli R.T."/>
            <person name="Neves Rde O."/>
            <person name="Silva R."/>
            <person name="Astolfi-Filho S."/>
            <person name="Maciel T.E."/>
            <person name="Urmenyi T.P."/>
            <person name="Tadei W.P."/>
            <person name="Camargo E.P."/>
            <person name="de Vasconcelos A.T."/>
        </authorList>
    </citation>
    <scope>NUCLEOTIDE SEQUENCE</scope>
</reference>
<feature type="domain" description="RRM" evidence="5">
    <location>
        <begin position="184"/>
        <end position="271"/>
    </location>
</feature>
<evidence type="ECO:0000256" key="4">
    <source>
        <dbReference type="SAM" id="MobiDB-lite"/>
    </source>
</evidence>
<proteinExistence type="predicted"/>
<dbReference type="Pfam" id="PF00076">
    <property type="entry name" value="RRM_1"/>
    <property type="match status" value="2"/>
</dbReference>
<dbReference type="PROSITE" id="PS50102">
    <property type="entry name" value="RRM"/>
    <property type="match status" value="1"/>
</dbReference>
<dbReference type="STRING" id="43151.W5JUL7"/>
<feature type="compositionally biased region" description="Low complexity" evidence="4">
    <location>
        <begin position="420"/>
        <end position="433"/>
    </location>
</feature>
<keyword evidence="1" id="KW-0677">Repeat</keyword>
<evidence type="ECO:0000313" key="7">
    <source>
        <dbReference type="EnsemblMetazoa" id="ADAC001239-PA"/>
    </source>
</evidence>
<evidence type="ECO:0000256" key="3">
    <source>
        <dbReference type="PROSITE-ProRule" id="PRU00176"/>
    </source>
</evidence>
<evidence type="ECO:0000313" key="6">
    <source>
        <dbReference type="EMBL" id="ETN66968.1"/>
    </source>
</evidence>
<evidence type="ECO:0000313" key="8">
    <source>
        <dbReference type="Proteomes" id="UP000000673"/>
    </source>
</evidence>
<dbReference type="CDD" id="cd00590">
    <property type="entry name" value="RRM_SF"/>
    <property type="match status" value="2"/>
</dbReference>
<dbReference type="SUPFAM" id="SSF54928">
    <property type="entry name" value="RNA-binding domain, RBD"/>
    <property type="match status" value="1"/>
</dbReference>
<feature type="compositionally biased region" description="Polar residues" evidence="4">
    <location>
        <begin position="351"/>
        <end position="360"/>
    </location>
</feature>
<dbReference type="Proteomes" id="UP000000673">
    <property type="component" value="Unassembled WGS sequence"/>
</dbReference>
<dbReference type="PANTHER" id="PTHR24012">
    <property type="entry name" value="RNA BINDING PROTEIN"/>
    <property type="match status" value="1"/>
</dbReference>
<reference evidence="6" key="2">
    <citation type="submission" date="2010-05" db="EMBL/GenBank/DDBJ databases">
        <authorList>
            <person name="Almeida L.G."/>
            <person name="Nicolas M.F."/>
            <person name="Souza R.C."/>
            <person name="Vasconcelos A.T.R."/>
        </authorList>
    </citation>
    <scope>NUCLEOTIDE SEQUENCE</scope>
</reference>
<reference evidence="6 8" key="1">
    <citation type="journal article" date="2010" name="BMC Genomics">
        <title>Combination of measures distinguishes pre-miRNAs from other stem-loops in the genome of the newly sequenced Anopheles darlingi.</title>
        <authorList>
            <person name="Mendes N.D."/>
            <person name="Freitas A.T."/>
            <person name="Vasconcelos A.T."/>
            <person name="Sagot M.F."/>
        </authorList>
    </citation>
    <scope>NUCLEOTIDE SEQUENCE</scope>
</reference>
<organism evidence="6">
    <name type="scientific">Anopheles darlingi</name>
    <name type="common">Mosquito</name>
    <dbReference type="NCBI Taxonomy" id="43151"/>
    <lineage>
        <taxon>Eukaryota</taxon>
        <taxon>Metazoa</taxon>
        <taxon>Ecdysozoa</taxon>
        <taxon>Arthropoda</taxon>
        <taxon>Hexapoda</taxon>
        <taxon>Insecta</taxon>
        <taxon>Pterygota</taxon>
        <taxon>Neoptera</taxon>
        <taxon>Endopterygota</taxon>
        <taxon>Diptera</taxon>
        <taxon>Nematocera</taxon>
        <taxon>Culicoidea</taxon>
        <taxon>Culicidae</taxon>
        <taxon>Anophelinae</taxon>
        <taxon>Anopheles</taxon>
    </lineage>
</organism>
<dbReference type="EnsemblMetazoa" id="ADAC001239-RA">
    <property type="protein sequence ID" value="ADAC001239-PA"/>
    <property type="gene ID" value="ADAC001239"/>
</dbReference>
<dbReference type="GO" id="GO:0003723">
    <property type="term" value="F:RNA binding"/>
    <property type="evidence" value="ECO:0007669"/>
    <property type="project" value="UniProtKB-UniRule"/>
</dbReference>
<name>W5JUL7_ANODA</name>
<protein>
    <submittedName>
        <fullName evidence="6">Polyadenylate-binding protein-like protein</fullName>
    </submittedName>
</protein>
<dbReference type="eggNOG" id="ENOG502T8C1">
    <property type="taxonomic scope" value="Eukaryota"/>
</dbReference>
<gene>
    <name evidence="6" type="ORF">AND_001239</name>
</gene>
<dbReference type="InterPro" id="IPR035979">
    <property type="entry name" value="RBD_domain_sf"/>
</dbReference>
<keyword evidence="2 3" id="KW-0694">RNA-binding</keyword>
<dbReference type="InterPro" id="IPR000504">
    <property type="entry name" value="RRM_dom"/>
</dbReference>
<dbReference type="Gene3D" id="3.30.70.330">
    <property type="match status" value="2"/>
</dbReference>
<sequence length="449" mass="49202">MTSSAVGSAGERSENAAARKRQNRQAVLAMLKKTDIKNKGLKRFFFFTYESLEPAAIKQENVRKTYYINGEMCEGDENYLRHMKKSVFVSNLPGGTKKSEIFQLFQPYGTVLAITLRTRSGRTIIGSSHQQSLQNPYDPSGPCCCCTIEFDSAESAENACDVKPGNSEYIAKPLIDPARYGTEHCVFVENIPPSRTRQDVWQHFKSFGPIRSLRMELPDGTLLLSDAEYGQLSSVNCHVRFRRRAEALAVTKALNRSSFKDRPISVQMAYQKYCNPEELSNNALRIFFQPFGDVVALDQIPHQRAGYVCFKPPLPVDIIKRIGQQVFRQRRILCEKLDIPGATKDGKLIKSGSTGSNGKNRASATTASATAGGASGGSSTSRGGSGNSKASVAKIARKIPRKPLPVVGRKQVGKPKPTLADTTKGGDTSKTTARTSEGAKENRAAHQTP</sequence>
<dbReference type="SMART" id="SM00360">
    <property type="entry name" value="RRM"/>
    <property type="match status" value="2"/>
</dbReference>
<evidence type="ECO:0000256" key="1">
    <source>
        <dbReference type="ARBA" id="ARBA00022737"/>
    </source>
</evidence>
<dbReference type="OMA" id="TYFFNGE"/>
<feature type="region of interest" description="Disordered" evidence="4">
    <location>
        <begin position="345"/>
        <end position="449"/>
    </location>
</feature>
<evidence type="ECO:0000259" key="5">
    <source>
        <dbReference type="PROSITE" id="PS50102"/>
    </source>
</evidence>
<keyword evidence="8" id="KW-1185">Reference proteome</keyword>
<reference evidence="7" key="4">
    <citation type="submission" date="2015-06" db="UniProtKB">
        <authorList>
            <consortium name="EnsemblMetazoa"/>
        </authorList>
    </citation>
    <scope>IDENTIFICATION</scope>
</reference>
<dbReference type="InterPro" id="IPR012677">
    <property type="entry name" value="Nucleotide-bd_a/b_plait_sf"/>
</dbReference>
<dbReference type="VEuPathDB" id="VectorBase:ADAR2_001844"/>
<feature type="compositionally biased region" description="Low complexity" evidence="4">
    <location>
        <begin position="361"/>
        <end position="382"/>
    </location>
</feature>
<feature type="region of interest" description="Disordered" evidence="4">
    <location>
        <begin position="1"/>
        <end position="20"/>
    </location>
</feature>
<dbReference type="EMBL" id="ADMH02000324">
    <property type="protein sequence ID" value="ETN66968.1"/>
    <property type="molecule type" value="Genomic_DNA"/>
</dbReference>
<dbReference type="HOGENOM" id="CLU_605847_0_0_1"/>
<accession>W5JUL7</accession>
<dbReference type="VEuPathDB" id="VectorBase:ADAC001239"/>